<evidence type="ECO:0000313" key="8">
    <source>
        <dbReference type="Proteomes" id="UP001628193"/>
    </source>
</evidence>
<keyword evidence="4 6" id="KW-1133">Transmembrane helix</keyword>
<evidence type="ECO:0000256" key="1">
    <source>
        <dbReference type="ARBA" id="ARBA00004236"/>
    </source>
</evidence>
<sequence length="127" mass="13318">MRPALGAMWTGAAVALVWIGVGISTVWAGEGAEPVDLLGEATRVAGYLLLLIALGAVAVRVGRKYVPQMGGTGPIRVEDGRNFSPGVGVRLVRVGSRAWLLGVSRDRVTLLAEMTPEELVNLKGSQP</sequence>
<gene>
    <name evidence="7" type="ORF">SIID45300_00423</name>
</gene>
<evidence type="ECO:0000256" key="6">
    <source>
        <dbReference type="SAM" id="Phobius"/>
    </source>
</evidence>
<dbReference type="Pfam" id="PF04347">
    <property type="entry name" value="FliO"/>
    <property type="match status" value="1"/>
</dbReference>
<evidence type="ECO:0000256" key="4">
    <source>
        <dbReference type="ARBA" id="ARBA00022989"/>
    </source>
</evidence>
<reference evidence="7 8" key="1">
    <citation type="submission" date="2024-05" db="EMBL/GenBank/DDBJ databases">
        <authorList>
            <consortium name="Candidatus Magnetaquicoccaceae bacterium FCR-1 genome sequencing consortium"/>
            <person name="Shimoshige H."/>
            <person name="Shimamura S."/>
            <person name="Taoka A."/>
            <person name="Kobayashi H."/>
            <person name="Maekawa T."/>
        </authorList>
    </citation>
    <scope>NUCLEOTIDE SEQUENCE [LARGE SCALE GENOMIC DNA]</scope>
    <source>
        <strain evidence="7 8">FCR-1</strain>
    </source>
</reference>
<accession>A0ABQ0C5G2</accession>
<name>A0ABQ0C5G2_9PROT</name>
<evidence type="ECO:0008006" key="9">
    <source>
        <dbReference type="Google" id="ProtNLM"/>
    </source>
</evidence>
<comment type="subcellular location">
    <subcellularLocation>
        <location evidence="1">Cell membrane</location>
    </subcellularLocation>
</comment>
<evidence type="ECO:0000256" key="2">
    <source>
        <dbReference type="ARBA" id="ARBA00022475"/>
    </source>
</evidence>
<comment type="caution">
    <text evidence="7">The sequence shown here is derived from an EMBL/GenBank/DDBJ whole genome shotgun (WGS) entry which is preliminary data.</text>
</comment>
<evidence type="ECO:0000256" key="3">
    <source>
        <dbReference type="ARBA" id="ARBA00022692"/>
    </source>
</evidence>
<evidence type="ECO:0000313" key="7">
    <source>
        <dbReference type="EMBL" id="GAB0056119.1"/>
    </source>
</evidence>
<evidence type="ECO:0000256" key="5">
    <source>
        <dbReference type="ARBA" id="ARBA00023136"/>
    </source>
</evidence>
<dbReference type="Proteomes" id="UP001628193">
    <property type="component" value="Unassembled WGS sequence"/>
</dbReference>
<dbReference type="EMBL" id="BAAFGK010000002">
    <property type="protein sequence ID" value="GAB0056119.1"/>
    <property type="molecule type" value="Genomic_DNA"/>
</dbReference>
<keyword evidence="2" id="KW-1003">Cell membrane</keyword>
<feature type="transmembrane region" description="Helical" evidence="6">
    <location>
        <begin position="44"/>
        <end position="62"/>
    </location>
</feature>
<keyword evidence="8" id="KW-1185">Reference proteome</keyword>
<keyword evidence="3 6" id="KW-0812">Transmembrane</keyword>
<reference evidence="7 8" key="2">
    <citation type="submission" date="2024-09" db="EMBL/GenBank/DDBJ databases">
        <title>Draft genome sequence of Candidatus Magnetaquicoccaceae bacterium FCR-1.</title>
        <authorList>
            <person name="Shimoshige H."/>
            <person name="Shimamura S."/>
            <person name="Taoka A."/>
            <person name="Kobayashi H."/>
            <person name="Maekawa T."/>
        </authorList>
    </citation>
    <scope>NUCLEOTIDE SEQUENCE [LARGE SCALE GENOMIC DNA]</scope>
    <source>
        <strain evidence="7 8">FCR-1</strain>
    </source>
</reference>
<organism evidence="7 8">
    <name type="scientific">Candidatus Magnetaquiglobus chichijimensis</name>
    <dbReference type="NCBI Taxonomy" id="3141448"/>
    <lineage>
        <taxon>Bacteria</taxon>
        <taxon>Pseudomonadati</taxon>
        <taxon>Pseudomonadota</taxon>
        <taxon>Magnetococcia</taxon>
        <taxon>Magnetococcales</taxon>
        <taxon>Candidatus Magnetaquicoccaceae</taxon>
        <taxon>Candidatus Magnetaquiglobus</taxon>
    </lineage>
</organism>
<proteinExistence type="predicted"/>
<protein>
    <recommendedName>
        <fullName evidence="9">Flagellar protein</fullName>
    </recommendedName>
</protein>
<dbReference type="RefSeq" id="WP_420903837.1">
    <property type="nucleotide sequence ID" value="NZ_BAAFGK010000002.1"/>
</dbReference>
<keyword evidence="5 6" id="KW-0472">Membrane</keyword>
<dbReference type="InterPro" id="IPR022781">
    <property type="entry name" value="Flagellar_biosynth_FliO"/>
</dbReference>